<evidence type="ECO:0000256" key="2">
    <source>
        <dbReference type="ARBA" id="ARBA00007441"/>
    </source>
</evidence>
<organism evidence="10 11">
    <name type="scientific">Paramecium octaurelia</name>
    <dbReference type="NCBI Taxonomy" id="43137"/>
    <lineage>
        <taxon>Eukaryota</taxon>
        <taxon>Sar</taxon>
        <taxon>Alveolata</taxon>
        <taxon>Ciliophora</taxon>
        <taxon>Intramacronucleata</taxon>
        <taxon>Oligohymenophorea</taxon>
        <taxon>Peniculida</taxon>
        <taxon>Parameciidae</taxon>
        <taxon>Paramecium</taxon>
    </lineage>
</organism>
<dbReference type="GO" id="GO:0030170">
    <property type="term" value="F:pyridoxal phosphate binding"/>
    <property type="evidence" value="ECO:0007669"/>
    <property type="project" value="InterPro"/>
</dbReference>
<keyword evidence="6" id="KW-0808">Transferase</keyword>
<accession>A0A8S1UU04</accession>
<sequence>MIVAYSFSKNMGLYNKRVGGLHIVTSSQEIATKPLSNLKIVIRTFILVLLLLEGELQVEFGFMRSITRNVLKN</sequence>
<evidence type="ECO:0000256" key="5">
    <source>
        <dbReference type="ARBA" id="ARBA00022576"/>
    </source>
</evidence>
<comment type="catalytic activity">
    <reaction evidence="8">
        <text>L-aspartate + 2-oxoglutarate = oxaloacetate + L-glutamate</text>
        <dbReference type="Rhea" id="RHEA:21824"/>
        <dbReference type="ChEBI" id="CHEBI:16452"/>
        <dbReference type="ChEBI" id="CHEBI:16810"/>
        <dbReference type="ChEBI" id="CHEBI:29985"/>
        <dbReference type="ChEBI" id="CHEBI:29991"/>
        <dbReference type="EC" id="2.6.1.1"/>
    </reaction>
</comment>
<keyword evidence="11" id="KW-1185">Reference proteome</keyword>
<comment type="caution">
    <text evidence="10">The sequence shown here is derived from an EMBL/GenBank/DDBJ whole genome shotgun (WGS) entry which is preliminary data.</text>
</comment>
<keyword evidence="5" id="KW-0032">Aminotransferase</keyword>
<comment type="subunit">
    <text evidence="3">Homodimer.</text>
</comment>
<dbReference type="PANTHER" id="PTHR11879:SF22">
    <property type="entry name" value="ASPARTATE AMINOTRANSFERASE, MITOCHONDRIAL"/>
    <property type="match status" value="1"/>
</dbReference>
<evidence type="ECO:0000256" key="3">
    <source>
        <dbReference type="ARBA" id="ARBA00011738"/>
    </source>
</evidence>
<keyword evidence="7" id="KW-0663">Pyridoxal phosphate</keyword>
<evidence type="ECO:0000313" key="10">
    <source>
        <dbReference type="EMBL" id="CAD8167974.1"/>
    </source>
</evidence>
<dbReference type="InterPro" id="IPR004838">
    <property type="entry name" value="NHTrfase_class1_PyrdxlP-BS"/>
</dbReference>
<evidence type="ECO:0000259" key="9">
    <source>
        <dbReference type="Pfam" id="PF00155"/>
    </source>
</evidence>
<dbReference type="GO" id="GO:0004069">
    <property type="term" value="F:L-aspartate:2-oxoglutarate aminotransferase activity"/>
    <property type="evidence" value="ECO:0007669"/>
    <property type="project" value="UniProtKB-EC"/>
</dbReference>
<dbReference type="GO" id="GO:0006520">
    <property type="term" value="P:amino acid metabolic process"/>
    <property type="evidence" value="ECO:0007669"/>
    <property type="project" value="InterPro"/>
</dbReference>
<dbReference type="EMBL" id="CAJJDP010000051">
    <property type="protein sequence ID" value="CAD8167974.1"/>
    <property type="molecule type" value="Genomic_DNA"/>
</dbReference>
<dbReference type="InterPro" id="IPR000796">
    <property type="entry name" value="Asp_trans"/>
</dbReference>
<dbReference type="Pfam" id="PF00155">
    <property type="entry name" value="Aminotran_1_2"/>
    <property type="match status" value="1"/>
</dbReference>
<dbReference type="GO" id="GO:0005739">
    <property type="term" value="C:mitochondrion"/>
    <property type="evidence" value="ECO:0007669"/>
    <property type="project" value="TreeGrafter"/>
</dbReference>
<dbReference type="Proteomes" id="UP000683925">
    <property type="component" value="Unassembled WGS sequence"/>
</dbReference>
<dbReference type="PANTHER" id="PTHR11879">
    <property type="entry name" value="ASPARTATE AMINOTRANSFERASE"/>
    <property type="match status" value="1"/>
</dbReference>
<dbReference type="AlphaFoldDB" id="A0A8S1UU04"/>
<reference evidence="10" key="1">
    <citation type="submission" date="2021-01" db="EMBL/GenBank/DDBJ databases">
        <authorList>
            <consortium name="Genoscope - CEA"/>
            <person name="William W."/>
        </authorList>
    </citation>
    <scope>NUCLEOTIDE SEQUENCE</scope>
</reference>
<evidence type="ECO:0000313" key="11">
    <source>
        <dbReference type="Proteomes" id="UP000683925"/>
    </source>
</evidence>
<proteinExistence type="inferred from homology"/>
<evidence type="ECO:0000256" key="4">
    <source>
        <dbReference type="ARBA" id="ARBA00012753"/>
    </source>
</evidence>
<evidence type="ECO:0000256" key="7">
    <source>
        <dbReference type="ARBA" id="ARBA00022898"/>
    </source>
</evidence>
<dbReference type="InterPro" id="IPR004839">
    <property type="entry name" value="Aminotransferase_I/II_large"/>
</dbReference>
<comment type="similarity">
    <text evidence="2">Belongs to the class-I pyridoxal-phosphate-dependent aminotransferase family.</text>
</comment>
<comment type="cofactor">
    <cofactor evidence="1">
        <name>pyridoxal 5'-phosphate</name>
        <dbReference type="ChEBI" id="CHEBI:597326"/>
    </cofactor>
</comment>
<feature type="domain" description="Aminotransferase class I/classII large" evidence="9">
    <location>
        <begin position="2"/>
        <end position="46"/>
    </location>
</feature>
<name>A0A8S1UU04_PAROT</name>
<dbReference type="PROSITE" id="PS00105">
    <property type="entry name" value="AA_TRANSFER_CLASS_1"/>
    <property type="match status" value="1"/>
</dbReference>
<protein>
    <recommendedName>
        <fullName evidence="4">aspartate transaminase</fullName>
        <ecNumber evidence="4">2.6.1.1</ecNumber>
    </recommendedName>
</protein>
<evidence type="ECO:0000256" key="6">
    <source>
        <dbReference type="ARBA" id="ARBA00022679"/>
    </source>
</evidence>
<evidence type="ECO:0000256" key="1">
    <source>
        <dbReference type="ARBA" id="ARBA00001933"/>
    </source>
</evidence>
<dbReference type="EC" id="2.6.1.1" evidence="4"/>
<evidence type="ECO:0000256" key="8">
    <source>
        <dbReference type="ARBA" id="ARBA00049185"/>
    </source>
</evidence>
<gene>
    <name evidence="10" type="ORF">POCTA_138.1.T0510050</name>
</gene>